<proteinExistence type="predicted"/>
<dbReference type="EMBL" id="CAEZSR010000123">
    <property type="protein sequence ID" value="CAB4576425.1"/>
    <property type="molecule type" value="Genomic_DNA"/>
</dbReference>
<name>A0A6J6EM38_9ZZZZ</name>
<accession>A0A6J6EM38</accession>
<evidence type="ECO:0000313" key="1">
    <source>
        <dbReference type="EMBL" id="CAB4576425.1"/>
    </source>
</evidence>
<protein>
    <submittedName>
        <fullName evidence="1">Unannotated protein</fullName>
    </submittedName>
</protein>
<organism evidence="1">
    <name type="scientific">freshwater metagenome</name>
    <dbReference type="NCBI Taxonomy" id="449393"/>
    <lineage>
        <taxon>unclassified sequences</taxon>
        <taxon>metagenomes</taxon>
        <taxon>ecological metagenomes</taxon>
    </lineage>
</organism>
<dbReference type="AlphaFoldDB" id="A0A6J6EM38"/>
<reference evidence="1" key="1">
    <citation type="submission" date="2020-05" db="EMBL/GenBank/DDBJ databases">
        <authorList>
            <person name="Chiriac C."/>
            <person name="Salcher M."/>
            <person name="Ghai R."/>
            <person name="Kavagutti S V."/>
        </authorList>
    </citation>
    <scope>NUCLEOTIDE SEQUENCE</scope>
</reference>
<gene>
    <name evidence="1" type="ORF">UFOPK1493_02741</name>
</gene>
<sequence>MSAIPGRRKRRTVAMFVTTLLVLLSVPALGWVGVRAVLDSTGGRDALADNLPVQAFPSTPTALYLTTDAAGVLTSATVFVLAPAGVGGSIVSVPVNADIGFADDARQSLQQVYAEGGVDATALAVESLVLVSFNVVEVVDEATVTEMLLPFAPLTITLTSDVRIGDGESEIPSADEVLRAGTVVLDAEMSARVMFAGAGQGDETGRKGNLEGLWAGFAASVSGGRATTLPTNVAPVTMDEFVTRLVAARVQSRGLTTLPLTEEQNPGGGDVVQLDQSEAVFVFASVAPGSMSAPKLGPVFRVEAPPGYDLQVKLTIDKILFVGANVISVDTSAPSRPDTLFFVPDEVNRDRAQITDEIFGTIVFAEPTVRIDGVDVTLVLGTDYLSSVET</sequence>